<dbReference type="InterPro" id="IPR013766">
    <property type="entry name" value="Thioredoxin_domain"/>
</dbReference>
<dbReference type="InterPro" id="IPR036249">
    <property type="entry name" value="Thioredoxin-like_sf"/>
</dbReference>
<evidence type="ECO:0000313" key="6">
    <source>
        <dbReference type="Proteomes" id="UP000824755"/>
    </source>
</evidence>
<dbReference type="PROSITE" id="PS51352">
    <property type="entry name" value="THIOREDOXIN_2"/>
    <property type="match status" value="1"/>
</dbReference>
<evidence type="ECO:0000256" key="2">
    <source>
        <dbReference type="PIRNR" id="PIRNR001488"/>
    </source>
</evidence>
<dbReference type="InterPro" id="IPR023205">
    <property type="entry name" value="DsbA/DsbL"/>
</dbReference>
<evidence type="ECO:0000313" key="5">
    <source>
        <dbReference type="EMBL" id="QYR52924.1"/>
    </source>
</evidence>
<protein>
    <recommendedName>
        <fullName evidence="2">Thiol:disulfide interchange protein</fullName>
    </recommendedName>
</protein>
<keyword evidence="2" id="KW-0574">Periplasm</keyword>
<dbReference type="Pfam" id="PF13462">
    <property type="entry name" value="Thioredoxin_4"/>
    <property type="match status" value="1"/>
</dbReference>
<name>A0ABX8WPU8_9GAMM</name>
<dbReference type="CDD" id="cd03019">
    <property type="entry name" value="DsbA_DsbA"/>
    <property type="match status" value="1"/>
</dbReference>
<evidence type="ECO:0000256" key="3">
    <source>
        <dbReference type="SAM" id="SignalP"/>
    </source>
</evidence>
<dbReference type="PIRSF" id="PIRSF001488">
    <property type="entry name" value="Tdi_protein"/>
    <property type="match status" value="1"/>
</dbReference>
<evidence type="ECO:0000259" key="4">
    <source>
        <dbReference type="PROSITE" id="PS51352"/>
    </source>
</evidence>
<dbReference type="Proteomes" id="UP000824755">
    <property type="component" value="Chromosome"/>
</dbReference>
<feature type="chain" id="PRO_5047192270" description="Thiol:disulfide interchange protein" evidence="3">
    <location>
        <begin position="24"/>
        <end position="213"/>
    </location>
</feature>
<dbReference type="PANTHER" id="PTHR35891:SF2">
    <property type="entry name" value="THIOL:DISULFIDE INTERCHANGE PROTEIN DSBA"/>
    <property type="match status" value="1"/>
</dbReference>
<proteinExistence type="inferred from homology"/>
<keyword evidence="1 3" id="KW-0732">Signal</keyword>
<reference evidence="5 6" key="1">
    <citation type="submission" date="2021-08" db="EMBL/GenBank/DDBJ databases">
        <title>Lysobacter sp. strain CJ11 Genome sequencing and assembly.</title>
        <authorList>
            <person name="Kim I."/>
        </authorList>
    </citation>
    <scope>NUCLEOTIDE SEQUENCE [LARGE SCALE GENOMIC DNA]</scope>
    <source>
        <strain evidence="5 6">CJ11</strain>
    </source>
</reference>
<dbReference type="SUPFAM" id="SSF52833">
    <property type="entry name" value="Thioredoxin-like"/>
    <property type="match status" value="1"/>
</dbReference>
<feature type="signal peptide" evidence="3">
    <location>
        <begin position="1"/>
        <end position="23"/>
    </location>
</feature>
<keyword evidence="6" id="KW-1185">Reference proteome</keyword>
<comment type="subcellular location">
    <subcellularLocation>
        <location evidence="2">Periplasm</location>
    </subcellularLocation>
</comment>
<gene>
    <name evidence="5" type="ORF">H8L67_10205</name>
</gene>
<accession>A0ABX8WPU8</accession>
<comment type="similarity">
    <text evidence="2">Belongs to the thioredoxin family.</text>
</comment>
<evidence type="ECO:0000256" key="1">
    <source>
        <dbReference type="ARBA" id="ARBA00022729"/>
    </source>
</evidence>
<keyword evidence="2" id="KW-1015">Disulfide bond</keyword>
<dbReference type="InterPro" id="IPR050824">
    <property type="entry name" value="Thiol_disulfide_DsbA"/>
</dbReference>
<dbReference type="PANTHER" id="PTHR35891">
    <property type="entry name" value="THIOL:DISULFIDE INTERCHANGE PROTEIN DSBA"/>
    <property type="match status" value="1"/>
</dbReference>
<dbReference type="EMBL" id="CP080544">
    <property type="protein sequence ID" value="QYR52924.1"/>
    <property type="molecule type" value="Genomic_DNA"/>
</dbReference>
<sequence>MMQRVMKFLAAACLAMAAMSSFAADKPLEPGVDYVDMAKGKPWQPLAGKIEVVEVFSYSCPHCAHFQPAFAAWKAKVPKNVRVTYLPAAFDLDDPNGLAYFAGLRKGIIARAHDGLFKSIHEKGDFPINASVDEYAAYLEAFGAKRDELAALMRSKEVRADMQRARAFEIAADVGGTPTLVVNGRYRVLGQSVDDQFRIVNQLIQKLSATTPR</sequence>
<dbReference type="Gene3D" id="3.40.30.10">
    <property type="entry name" value="Glutaredoxin"/>
    <property type="match status" value="1"/>
</dbReference>
<organism evidence="5 6">
    <name type="scientific">Lysobacter soyae</name>
    <dbReference type="NCBI Taxonomy" id="2764185"/>
    <lineage>
        <taxon>Bacteria</taxon>
        <taxon>Pseudomonadati</taxon>
        <taxon>Pseudomonadota</taxon>
        <taxon>Gammaproteobacteria</taxon>
        <taxon>Lysobacterales</taxon>
        <taxon>Lysobacteraceae</taxon>
        <taxon>Lysobacter</taxon>
    </lineage>
</organism>
<feature type="domain" description="Thioredoxin" evidence="4">
    <location>
        <begin position="13"/>
        <end position="144"/>
    </location>
</feature>
<dbReference type="InterPro" id="IPR012336">
    <property type="entry name" value="Thioredoxin-like_fold"/>
</dbReference>